<protein>
    <submittedName>
        <fullName evidence="3">Uncharacterized protein</fullName>
    </submittedName>
</protein>
<keyword evidence="4" id="KW-1185">Reference proteome</keyword>
<dbReference type="AlphaFoldDB" id="A0AAV5GU61"/>
<keyword evidence="2" id="KW-0812">Transmembrane</keyword>
<evidence type="ECO:0000313" key="3">
    <source>
        <dbReference type="EMBL" id="GJN93056.1"/>
    </source>
</evidence>
<name>A0AAV5GU61_9BASI</name>
<organism evidence="3 4">
    <name type="scientific">Rhodotorula paludigena</name>
    <dbReference type="NCBI Taxonomy" id="86838"/>
    <lineage>
        <taxon>Eukaryota</taxon>
        <taxon>Fungi</taxon>
        <taxon>Dikarya</taxon>
        <taxon>Basidiomycota</taxon>
        <taxon>Pucciniomycotina</taxon>
        <taxon>Microbotryomycetes</taxon>
        <taxon>Sporidiobolales</taxon>
        <taxon>Sporidiobolaceae</taxon>
        <taxon>Rhodotorula</taxon>
    </lineage>
</organism>
<dbReference type="Proteomes" id="UP001342314">
    <property type="component" value="Unassembled WGS sequence"/>
</dbReference>
<gene>
    <name evidence="3" type="ORF">Rhopal_006101-T1</name>
</gene>
<keyword evidence="2" id="KW-0472">Membrane</keyword>
<accession>A0AAV5GU61</accession>
<keyword evidence="2" id="KW-1133">Transmembrane helix</keyword>
<dbReference type="EMBL" id="BQKY01000013">
    <property type="protein sequence ID" value="GJN93056.1"/>
    <property type="molecule type" value="Genomic_DNA"/>
</dbReference>
<feature type="compositionally biased region" description="Low complexity" evidence="1">
    <location>
        <begin position="1"/>
        <end position="30"/>
    </location>
</feature>
<proteinExistence type="predicted"/>
<evidence type="ECO:0000256" key="2">
    <source>
        <dbReference type="SAM" id="Phobius"/>
    </source>
</evidence>
<evidence type="ECO:0000256" key="1">
    <source>
        <dbReference type="SAM" id="MobiDB-lite"/>
    </source>
</evidence>
<evidence type="ECO:0000313" key="4">
    <source>
        <dbReference type="Proteomes" id="UP001342314"/>
    </source>
</evidence>
<feature type="region of interest" description="Disordered" evidence="1">
    <location>
        <begin position="1"/>
        <end position="42"/>
    </location>
</feature>
<reference evidence="3 4" key="1">
    <citation type="submission" date="2021-12" db="EMBL/GenBank/DDBJ databases">
        <title>High titer production of polyol ester of fatty acids by Rhodotorula paludigena BS15 towards product separation-free biomass refinery.</title>
        <authorList>
            <person name="Mano J."/>
            <person name="Ono H."/>
            <person name="Tanaka T."/>
            <person name="Naito K."/>
            <person name="Sushida H."/>
            <person name="Ike M."/>
            <person name="Tokuyasu K."/>
            <person name="Kitaoka M."/>
        </authorList>
    </citation>
    <scope>NUCLEOTIDE SEQUENCE [LARGE SCALE GENOMIC DNA]</scope>
    <source>
        <strain evidence="3 4">BS15</strain>
    </source>
</reference>
<comment type="caution">
    <text evidence="3">The sequence shown here is derived from an EMBL/GenBank/DDBJ whole genome shotgun (WGS) entry which is preliminary data.</text>
</comment>
<sequence length="130" mass="14516">MPSDLRSSPSSSSHPSPAPTTSKPTQAPARVHPPPPRRSARPSPLRVFLICFLGALYALAAIRFSLPPHSWVERWVRARDLGKGDKVLLSRPGLRGVERYSPQYKYRPAIMPVVTEVGKDGKVRRKGEYY</sequence>
<feature type="transmembrane region" description="Helical" evidence="2">
    <location>
        <begin position="47"/>
        <end position="66"/>
    </location>
</feature>